<evidence type="ECO:0000256" key="1">
    <source>
        <dbReference type="SAM" id="MobiDB-lite"/>
    </source>
</evidence>
<feature type="compositionally biased region" description="Polar residues" evidence="1">
    <location>
        <begin position="102"/>
        <end position="117"/>
    </location>
</feature>
<feature type="compositionally biased region" description="Basic and acidic residues" evidence="1">
    <location>
        <begin position="68"/>
        <end position="79"/>
    </location>
</feature>
<evidence type="ECO:0000313" key="2">
    <source>
        <dbReference type="EMBL" id="KAL3683673.1"/>
    </source>
</evidence>
<dbReference type="InterPro" id="IPR004242">
    <property type="entry name" value="Transposase_21"/>
</dbReference>
<feature type="compositionally biased region" description="Acidic residues" evidence="1">
    <location>
        <begin position="53"/>
        <end position="65"/>
    </location>
</feature>
<organism evidence="2 3">
    <name type="scientific">Riccia sorocarpa</name>
    <dbReference type="NCBI Taxonomy" id="122646"/>
    <lineage>
        <taxon>Eukaryota</taxon>
        <taxon>Viridiplantae</taxon>
        <taxon>Streptophyta</taxon>
        <taxon>Embryophyta</taxon>
        <taxon>Marchantiophyta</taxon>
        <taxon>Marchantiopsida</taxon>
        <taxon>Marchantiidae</taxon>
        <taxon>Marchantiales</taxon>
        <taxon>Ricciaceae</taxon>
        <taxon>Riccia</taxon>
    </lineage>
</organism>
<dbReference type="Pfam" id="PF02992">
    <property type="entry name" value="Transposase_21"/>
    <property type="match status" value="1"/>
</dbReference>
<dbReference type="AlphaFoldDB" id="A0ABD3GWP0"/>
<gene>
    <name evidence="2" type="ORF">R1sor_001695</name>
</gene>
<feature type="compositionally biased region" description="Acidic residues" evidence="1">
    <location>
        <begin position="177"/>
        <end position="194"/>
    </location>
</feature>
<evidence type="ECO:0000313" key="3">
    <source>
        <dbReference type="Proteomes" id="UP001633002"/>
    </source>
</evidence>
<reference evidence="2 3" key="1">
    <citation type="submission" date="2024-09" db="EMBL/GenBank/DDBJ databases">
        <title>Chromosome-scale assembly of Riccia sorocarpa.</title>
        <authorList>
            <person name="Paukszto L."/>
        </authorList>
    </citation>
    <scope>NUCLEOTIDE SEQUENCE [LARGE SCALE GENOMIC DNA]</scope>
    <source>
        <strain evidence="2">LP-2024</strain>
        <tissue evidence="2">Aerial parts of the thallus</tissue>
    </source>
</reference>
<sequence>MQSTENYKLLERETIKEALSAGFFGVMAKSPSHYLPHTEHVQKFRGSQGGNGLEEDDVDEEEIQEDICQSKKHEKDRMAAAKKTHKDKGKSVDTSLPKKKTQSSSQAPKEKLLSSSIAAERSFRESQNDGGKRKREHEAMNVPAPPLQKHLKIILTPPSKKHHSGTPLVAPKNTPDPVEETASEEEESESEDDEGGARVAEAEEESDSPPAKKQPAQNLLALPAPGSPSDSVQDPASGPSESIPVAEGPSDPVQDPASGSSAGLKDGPEDDWVVPNGMPSVIRWRLCLAEGGTAHDPRAYGASEQDDYSKMGLKCRCSSRPPSGLQRDCETCTERCEAIPCRMVRKNMDSFDYIPITAMLKMVCRSRTHCHSMLTMWRARHRWFRPQEGDIAPSFPIRNWWDGTKAKESSWFWDPEQTWELPVVCTTCLEVYQAFPVKCQELLAHFDNTSRTYDFVCKSCGTRVTSEAKWAQDGFQSASTVFRSTWTVETLILSASSNSRLPPMPVLFIPNTRGDPSFKSDALNVCLRPLIAELIDLFVNGVDVEYNYPSGLIGVGDLPNKFTMRAMLVLFTGDHPALCKFGGFATSGYSACRRCKMKSNLQHGPSSRPGGVVVYDGNREQYRHPPPRKAVTELRQAVHDLNACTTSAARKELSQRTGVTGDSQVWKLHDLYGFNPSQDVTYDAMHVLALSMFKKYTELLIKDAD</sequence>
<dbReference type="Proteomes" id="UP001633002">
    <property type="component" value="Unassembled WGS sequence"/>
</dbReference>
<name>A0ABD3GWP0_9MARC</name>
<comment type="caution">
    <text evidence="2">The sequence shown here is derived from an EMBL/GenBank/DDBJ whole genome shotgun (WGS) entry which is preliminary data.</text>
</comment>
<protein>
    <submittedName>
        <fullName evidence="2">Uncharacterized protein</fullName>
    </submittedName>
</protein>
<keyword evidence="3" id="KW-1185">Reference proteome</keyword>
<accession>A0ABD3GWP0</accession>
<feature type="compositionally biased region" description="Basic and acidic residues" evidence="1">
    <location>
        <begin position="121"/>
        <end position="139"/>
    </location>
</feature>
<proteinExistence type="predicted"/>
<feature type="region of interest" description="Disordered" evidence="1">
    <location>
        <begin position="40"/>
        <end position="274"/>
    </location>
</feature>
<dbReference type="EMBL" id="JBJQOH010000006">
    <property type="protein sequence ID" value="KAL3683673.1"/>
    <property type="molecule type" value="Genomic_DNA"/>
</dbReference>